<dbReference type="InterPro" id="IPR050075">
    <property type="entry name" value="LeuD"/>
</dbReference>
<dbReference type="NCBIfam" id="TIGR00171">
    <property type="entry name" value="leuD"/>
    <property type="match status" value="1"/>
</dbReference>
<comment type="pathway">
    <text evidence="3 10">Amino-acid biosynthesis; L-leucine biosynthesis; L-leucine from 3-methyl-2-oxobutanoate: step 2/4.</text>
</comment>
<keyword evidence="6 10" id="KW-0432">Leucine biosynthesis</keyword>
<dbReference type="GO" id="GO:0009098">
    <property type="term" value="P:L-leucine biosynthetic process"/>
    <property type="evidence" value="ECO:0007669"/>
    <property type="project" value="UniProtKB-UniRule"/>
</dbReference>
<dbReference type="GO" id="GO:0003861">
    <property type="term" value="F:3-isopropylmalate dehydratase activity"/>
    <property type="evidence" value="ECO:0007669"/>
    <property type="project" value="UniProtKB-UniRule"/>
</dbReference>
<dbReference type="GO" id="GO:0009316">
    <property type="term" value="C:3-isopropylmalate dehydratase complex"/>
    <property type="evidence" value="ECO:0007669"/>
    <property type="project" value="InterPro"/>
</dbReference>
<dbReference type="InterPro" id="IPR033940">
    <property type="entry name" value="IPMI_Swivel"/>
</dbReference>
<dbReference type="InterPro" id="IPR000573">
    <property type="entry name" value="AconitaseA/IPMdHydase_ssu_swvl"/>
</dbReference>
<evidence type="ECO:0000256" key="3">
    <source>
        <dbReference type="ARBA" id="ARBA00004729"/>
    </source>
</evidence>
<dbReference type="RefSeq" id="WP_053428807.1">
    <property type="nucleotide sequence ID" value="NZ_LGUE01000004.1"/>
</dbReference>
<dbReference type="UniPathway" id="UPA00048">
    <property type="reaction ID" value="UER00071"/>
</dbReference>
<dbReference type="AlphaFoldDB" id="A0A0M0G621"/>
<dbReference type="STRING" id="189381.GCA_900166615_00972"/>
<sequence length="201" mass="23150">MAINHVKESVFPLHRDHVDTDQIIPKQFLKRIERQGFGQFLFYHWRFEDDGKTLRKGFLLDTPTYKDAGILIGGKNFGCGSSREHAPWALQDFGFKVVIAKSFADIFHNNCLKNGILPIRLDDQIVDQLWANERKAEQYKIEISLEDQTIEDSEGLQVAFSIDSYWKNMLIKGLDEIGLTLEYGESIDAYEKKYEVSSLGI</sequence>
<dbReference type="Proteomes" id="UP000037405">
    <property type="component" value="Unassembled WGS sequence"/>
</dbReference>
<evidence type="ECO:0000256" key="1">
    <source>
        <dbReference type="ARBA" id="ARBA00000491"/>
    </source>
</evidence>
<evidence type="ECO:0000256" key="6">
    <source>
        <dbReference type="ARBA" id="ARBA00022430"/>
    </source>
</evidence>
<dbReference type="PANTHER" id="PTHR43345:SF5">
    <property type="entry name" value="3-ISOPROPYLMALATE DEHYDRATASE SMALL SUBUNIT"/>
    <property type="match status" value="1"/>
</dbReference>
<evidence type="ECO:0000313" key="13">
    <source>
        <dbReference type="Proteomes" id="UP000037405"/>
    </source>
</evidence>
<evidence type="ECO:0000256" key="2">
    <source>
        <dbReference type="ARBA" id="ARBA00002695"/>
    </source>
</evidence>
<dbReference type="EC" id="4.2.1.33" evidence="10"/>
<evidence type="ECO:0000313" key="12">
    <source>
        <dbReference type="EMBL" id="KON85208.1"/>
    </source>
</evidence>
<dbReference type="Pfam" id="PF00694">
    <property type="entry name" value="Aconitase_C"/>
    <property type="match status" value="1"/>
</dbReference>
<evidence type="ECO:0000256" key="5">
    <source>
        <dbReference type="ARBA" id="ARBA00011271"/>
    </source>
</evidence>
<dbReference type="PATRIC" id="fig|189381.12.peg.3024"/>
<evidence type="ECO:0000256" key="4">
    <source>
        <dbReference type="ARBA" id="ARBA00009845"/>
    </source>
</evidence>
<dbReference type="SUPFAM" id="SSF52016">
    <property type="entry name" value="LeuD/IlvD-like"/>
    <property type="match status" value="1"/>
</dbReference>
<dbReference type="GO" id="GO:0016853">
    <property type="term" value="F:isomerase activity"/>
    <property type="evidence" value="ECO:0007669"/>
    <property type="project" value="UniProtKB-KW"/>
</dbReference>
<comment type="caution">
    <text evidence="12">The sequence shown here is derived from an EMBL/GenBank/DDBJ whole genome shotgun (WGS) entry which is preliminary data.</text>
</comment>
<accession>A0A0M0G621</accession>
<evidence type="ECO:0000256" key="10">
    <source>
        <dbReference type="HAMAP-Rule" id="MF_01031"/>
    </source>
</evidence>
<dbReference type="InterPro" id="IPR004431">
    <property type="entry name" value="3-IsopropMal_deHydase_ssu"/>
</dbReference>
<dbReference type="EMBL" id="LGUE01000004">
    <property type="protein sequence ID" value="KON85208.1"/>
    <property type="molecule type" value="Genomic_DNA"/>
</dbReference>
<evidence type="ECO:0000256" key="7">
    <source>
        <dbReference type="ARBA" id="ARBA00022605"/>
    </source>
</evidence>
<dbReference type="HAMAP" id="MF_01031">
    <property type="entry name" value="LeuD_type1"/>
    <property type="match status" value="1"/>
</dbReference>
<organism evidence="12 13">
    <name type="scientific">Rossellomorea marisflavi</name>
    <dbReference type="NCBI Taxonomy" id="189381"/>
    <lineage>
        <taxon>Bacteria</taxon>
        <taxon>Bacillati</taxon>
        <taxon>Bacillota</taxon>
        <taxon>Bacilli</taxon>
        <taxon>Bacillales</taxon>
        <taxon>Bacillaceae</taxon>
        <taxon>Rossellomorea</taxon>
    </lineage>
</organism>
<proteinExistence type="inferred from homology"/>
<dbReference type="PANTHER" id="PTHR43345">
    <property type="entry name" value="3-ISOPROPYLMALATE DEHYDRATASE SMALL SUBUNIT 2-RELATED-RELATED"/>
    <property type="match status" value="1"/>
</dbReference>
<dbReference type="FunFam" id="3.20.19.10:FF:000003">
    <property type="entry name" value="3-isopropylmalate dehydratase small subunit"/>
    <property type="match status" value="1"/>
</dbReference>
<name>A0A0M0G621_9BACI</name>
<keyword evidence="12" id="KW-0413">Isomerase</keyword>
<evidence type="ECO:0000256" key="8">
    <source>
        <dbReference type="ARBA" id="ARBA00023239"/>
    </source>
</evidence>
<comment type="function">
    <text evidence="2 10">Catalyzes the isomerization between 2-isopropylmalate and 3-isopropylmalate, via the formation of 2-isopropylmaleate.</text>
</comment>
<comment type="similarity">
    <text evidence="4 10">Belongs to the LeuD family. LeuD type 1 subfamily.</text>
</comment>
<dbReference type="InterPro" id="IPR015928">
    <property type="entry name" value="Aconitase/3IPM_dehydase_swvl"/>
</dbReference>
<evidence type="ECO:0000256" key="9">
    <source>
        <dbReference type="ARBA" id="ARBA00023304"/>
    </source>
</evidence>
<gene>
    <name evidence="10" type="primary">leuD</name>
    <name evidence="12" type="ORF">AF331_14690</name>
</gene>
<dbReference type="Gene3D" id="3.20.19.10">
    <property type="entry name" value="Aconitase, domain 4"/>
    <property type="match status" value="1"/>
</dbReference>
<dbReference type="NCBIfam" id="NF002458">
    <property type="entry name" value="PRK01641.1"/>
    <property type="match status" value="1"/>
</dbReference>
<protein>
    <recommendedName>
        <fullName evidence="10">3-isopropylmalate dehydratase small subunit</fullName>
        <ecNumber evidence="10">4.2.1.33</ecNumber>
    </recommendedName>
    <alternativeName>
        <fullName evidence="10">Alpha-IPM isomerase</fullName>
        <shortName evidence="10">IPMI</shortName>
    </alternativeName>
    <alternativeName>
        <fullName evidence="10">Isopropylmalate isomerase</fullName>
    </alternativeName>
</protein>
<keyword evidence="9 10" id="KW-0100">Branched-chain amino acid biosynthesis</keyword>
<comment type="subunit">
    <text evidence="5 10">Heterodimer of LeuC and LeuD.</text>
</comment>
<feature type="domain" description="Aconitase A/isopropylmalate dehydratase small subunit swivel" evidence="11">
    <location>
        <begin position="9"/>
        <end position="123"/>
    </location>
</feature>
<keyword evidence="13" id="KW-1185">Reference proteome</keyword>
<keyword evidence="8 10" id="KW-0456">Lyase</keyword>
<reference evidence="13" key="1">
    <citation type="submission" date="2015-07" db="EMBL/GenBank/DDBJ databases">
        <title>Fjat-14235 jcm11544.</title>
        <authorList>
            <person name="Liu B."/>
            <person name="Wang J."/>
            <person name="Zhu Y."/>
            <person name="Liu G."/>
            <person name="Chen Q."/>
            <person name="Chen Z."/>
            <person name="Lan J."/>
            <person name="Che J."/>
            <person name="Ge C."/>
            <person name="Shi H."/>
            <person name="Pan Z."/>
            <person name="Liu X."/>
        </authorList>
    </citation>
    <scope>NUCLEOTIDE SEQUENCE [LARGE SCALE GENOMIC DNA]</scope>
    <source>
        <strain evidence="13">JCM 11544</strain>
    </source>
</reference>
<dbReference type="OrthoDB" id="9777465at2"/>
<evidence type="ECO:0000259" key="11">
    <source>
        <dbReference type="Pfam" id="PF00694"/>
    </source>
</evidence>
<comment type="catalytic activity">
    <reaction evidence="1 10">
        <text>(2R,3S)-3-isopropylmalate = (2S)-2-isopropylmalate</text>
        <dbReference type="Rhea" id="RHEA:32287"/>
        <dbReference type="ChEBI" id="CHEBI:1178"/>
        <dbReference type="ChEBI" id="CHEBI:35121"/>
        <dbReference type="EC" id="4.2.1.33"/>
    </reaction>
</comment>
<dbReference type="CDD" id="cd01577">
    <property type="entry name" value="IPMI_Swivel"/>
    <property type="match status" value="1"/>
</dbReference>
<keyword evidence="7 10" id="KW-0028">Amino-acid biosynthesis</keyword>